<dbReference type="GO" id="GO:0097250">
    <property type="term" value="P:mitochondrial respirasome assembly"/>
    <property type="evidence" value="ECO:0007669"/>
    <property type="project" value="InterPro"/>
</dbReference>
<protein>
    <recommendedName>
        <fullName evidence="10">Rab5-interacting protein</fullName>
    </recommendedName>
</protein>
<dbReference type="InterPro" id="IPR010742">
    <property type="entry name" value="RCAF1"/>
</dbReference>
<dbReference type="EMBL" id="PDUG01000005">
    <property type="protein sequence ID" value="PIC27470.1"/>
    <property type="molecule type" value="Genomic_DNA"/>
</dbReference>
<keyword evidence="5 7" id="KW-1133">Transmembrane helix</keyword>
<evidence type="ECO:0000256" key="3">
    <source>
        <dbReference type="ARBA" id="ARBA00022692"/>
    </source>
</evidence>
<organism evidence="8 9">
    <name type="scientific">Caenorhabditis nigoni</name>
    <dbReference type="NCBI Taxonomy" id="1611254"/>
    <lineage>
        <taxon>Eukaryota</taxon>
        <taxon>Metazoa</taxon>
        <taxon>Ecdysozoa</taxon>
        <taxon>Nematoda</taxon>
        <taxon>Chromadorea</taxon>
        <taxon>Rhabditida</taxon>
        <taxon>Rhabditina</taxon>
        <taxon>Rhabditomorpha</taxon>
        <taxon>Rhabditoidea</taxon>
        <taxon>Rhabditidae</taxon>
        <taxon>Peloderinae</taxon>
        <taxon>Caenorhabditis</taxon>
    </lineage>
</organism>
<comment type="caution">
    <text evidence="8">The sequence shown here is derived from an EMBL/GenBank/DDBJ whole genome shotgun (WGS) entry which is preliminary data.</text>
</comment>
<keyword evidence="6 7" id="KW-0472">Membrane</keyword>
<dbReference type="PANTHER" id="PTHR12906:SF0">
    <property type="entry name" value="GEL COMPLEX SUBUNIT OPTI"/>
    <property type="match status" value="1"/>
</dbReference>
<comment type="subcellular location">
    <subcellularLocation>
        <location evidence="1">Endoplasmic reticulum membrane</location>
        <topology evidence="1">Multi-pass membrane protein</topology>
    </subcellularLocation>
</comment>
<dbReference type="InterPro" id="IPR029008">
    <property type="entry name" value="EMC6-like"/>
</dbReference>
<gene>
    <name evidence="8" type="primary">Cni-ZC250.2</name>
    <name evidence="8" type="synonym">Cnig_chr_V.g19717</name>
    <name evidence="8" type="ORF">B9Z55_019717</name>
</gene>
<evidence type="ECO:0000256" key="1">
    <source>
        <dbReference type="ARBA" id="ARBA00004477"/>
    </source>
</evidence>
<feature type="transmembrane region" description="Helical" evidence="7">
    <location>
        <begin position="99"/>
        <end position="118"/>
    </location>
</feature>
<dbReference type="AlphaFoldDB" id="A0A2G5TJK9"/>
<feature type="transmembrane region" description="Helical" evidence="7">
    <location>
        <begin position="43"/>
        <end position="69"/>
    </location>
</feature>
<keyword evidence="3 7" id="KW-0812">Transmembrane</keyword>
<evidence type="ECO:0000256" key="6">
    <source>
        <dbReference type="ARBA" id="ARBA00023136"/>
    </source>
</evidence>
<evidence type="ECO:0000256" key="2">
    <source>
        <dbReference type="ARBA" id="ARBA00009436"/>
    </source>
</evidence>
<name>A0A2G5TJK9_9PELO</name>
<dbReference type="Proteomes" id="UP000230233">
    <property type="component" value="Chromosome V"/>
</dbReference>
<evidence type="ECO:0000256" key="5">
    <source>
        <dbReference type="ARBA" id="ARBA00022989"/>
    </source>
</evidence>
<evidence type="ECO:0008006" key="10">
    <source>
        <dbReference type="Google" id="ProtNLM"/>
    </source>
</evidence>
<sequence>MASKSSSSTEPTWTTTLGKALAPRSVWPDKDELLDVVYWGKQVLSLLVGFVFGITPMTGLLGIISYVVISSVVAQHYVTKFQKVDEEEVGGFWELSKEGFGAAFATYMVTWITVYTYMMQN</sequence>
<keyword evidence="9" id="KW-1185">Reference proteome</keyword>
<dbReference type="PANTHER" id="PTHR12906">
    <property type="entry name" value="PROTEIN C20ORF24 RAB5-INTERACTING PROTEIN"/>
    <property type="match status" value="1"/>
</dbReference>
<evidence type="ECO:0000256" key="7">
    <source>
        <dbReference type="SAM" id="Phobius"/>
    </source>
</evidence>
<dbReference type="GO" id="GO:0005739">
    <property type="term" value="C:mitochondrion"/>
    <property type="evidence" value="ECO:0007669"/>
    <property type="project" value="GOC"/>
</dbReference>
<proteinExistence type="inferred from homology"/>
<dbReference type="OrthoDB" id="421979at2759"/>
<accession>A0A2G5TJK9</accession>
<keyword evidence="4" id="KW-0256">Endoplasmic reticulum</keyword>
<dbReference type="GO" id="GO:0005789">
    <property type="term" value="C:endoplasmic reticulum membrane"/>
    <property type="evidence" value="ECO:0007669"/>
    <property type="project" value="UniProtKB-SubCell"/>
</dbReference>
<evidence type="ECO:0000313" key="9">
    <source>
        <dbReference type="Proteomes" id="UP000230233"/>
    </source>
</evidence>
<reference evidence="9" key="1">
    <citation type="submission" date="2017-10" db="EMBL/GenBank/DDBJ databases">
        <title>Rapid genome shrinkage in a self-fertile nematode reveals novel sperm competition proteins.</title>
        <authorList>
            <person name="Yin D."/>
            <person name="Schwarz E.M."/>
            <person name="Thomas C.G."/>
            <person name="Felde R.L."/>
            <person name="Korf I.F."/>
            <person name="Cutter A.D."/>
            <person name="Schartner C.M."/>
            <person name="Ralston E.J."/>
            <person name="Meyer B.J."/>
            <person name="Haag E.S."/>
        </authorList>
    </citation>
    <scope>NUCLEOTIDE SEQUENCE [LARGE SCALE GENOMIC DNA]</scope>
    <source>
        <strain evidence="9">JU1422</strain>
    </source>
</reference>
<comment type="similarity">
    <text evidence="2">Belongs to the EMC6 family.</text>
</comment>
<dbReference type="Pfam" id="PF07019">
    <property type="entry name" value="EMC6"/>
    <property type="match status" value="1"/>
</dbReference>
<evidence type="ECO:0000313" key="8">
    <source>
        <dbReference type="EMBL" id="PIC27470.1"/>
    </source>
</evidence>
<evidence type="ECO:0000256" key="4">
    <source>
        <dbReference type="ARBA" id="ARBA00022824"/>
    </source>
</evidence>